<gene>
    <name evidence="1" type="ORF">BS50DRAFT_568788</name>
</gene>
<name>A0A2T2P694_CORCC</name>
<sequence>MSDTRLTELLGISPDLASLVGSIAKNIAVPGGKGLGSVTGNILGVLNGIVPEFLFKLPVVHDSVPTFGVLQLLSSINPSKFSALSGLTNLASLQLAASAISASDLAFVKSLPVSPDPNNLITTIMTFSENVLSLPGNVGNLKAAASVLALKNLGLAVPVL</sequence>
<proteinExistence type="predicted"/>
<keyword evidence="2" id="KW-1185">Reference proteome</keyword>
<organism evidence="1 2">
    <name type="scientific">Corynespora cassiicola Philippines</name>
    <dbReference type="NCBI Taxonomy" id="1448308"/>
    <lineage>
        <taxon>Eukaryota</taxon>
        <taxon>Fungi</taxon>
        <taxon>Dikarya</taxon>
        <taxon>Ascomycota</taxon>
        <taxon>Pezizomycotina</taxon>
        <taxon>Dothideomycetes</taxon>
        <taxon>Pleosporomycetidae</taxon>
        <taxon>Pleosporales</taxon>
        <taxon>Corynesporascaceae</taxon>
        <taxon>Corynespora</taxon>
    </lineage>
</organism>
<dbReference type="OrthoDB" id="3799720at2759"/>
<evidence type="ECO:0000313" key="2">
    <source>
        <dbReference type="Proteomes" id="UP000240883"/>
    </source>
</evidence>
<dbReference type="EMBL" id="KZ678129">
    <property type="protein sequence ID" value="PSN73214.1"/>
    <property type="molecule type" value="Genomic_DNA"/>
</dbReference>
<dbReference type="AlphaFoldDB" id="A0A2T2P694"/>
<protein>
    <submittedName>
        <fullName evidence="1">Uncharacterized protein</fullName>
    </submittedName>
</protein>
<reference evidence="1 2" key="1">
    <citation type="journal article" date="2018" name="Front. Microbiol.">
        <title>Genome-Wide Analysis of Corynespora cassiicola Leaf Fall Disease Putative Effectors.</title>
        <authorList>
            <person name="Lopez D."/>
            <person name="Ribeiro S."/>
            <person name="Label P."/>
            <person name="Fumanal B."/>
            <person name="Venisse J.S."/>
            <person name="Kohler A."/>
            <person name="de Oliveira R.R."/>
            <person name="Labutti K."/>
            <person name="Lipzen A."/>
            <person name="Lail K."/>
            <person name="Bauer D."/>
            <person name="Ohm R.A."/>
            <person name="Barry K.W."/>
            <person name="Spatafora J."/>
            <person name="Grigoriev I.V."/>
            <person name="Martin F.M."/>
            <person name="Pujade-Renaud V."/>
        </authorList>
    </citation>
    <scope>NUCLEOTIDE SEQUENCE [LARGE SCALE GENOMIC DNA]</scope>
    <source>
        <strain evidence="1 2">Philippines</strain>
    </source>
</reference>
<dbReference type="STRING" id="1448308.A0A2T2P694"/>
<dbReference type="Proteomes" id="UP000240883">
    <property type="component" value="Unassembled WGS sequence"/>
</dbReference>
<evidence type="ECO:0000313" key="1">
    <source>
        <dbReference type="EMBL" id="PSN73214.1"/>
    </source>
</evidence>
<accession>A0A2T2P694</accession>